<organism evidence="1">
    <name type="scientific">Siphoviridae sp. ctt8434</name>
    <dbReference type="NCBI Taxonomy" id="2825703"/>
    <lineage>
        <taxon>Viruses</taxon>
        <taxon>Duplodnaviria</taxon>
        <taxon>Heunggongvirae</taxon>
        <taxon>Uroviricota</taxon>
        <taxon>Caudoviricetes</taxon>
    </lineage>
</organism>
<dbReference type="EMBL" id="BK015983">
    <property type="protein sequence ID" value="DAF88300.1"/>
    <property type="molecule type" value="Genomic_DNA"/>
</dbReference>
<proteinExistence type="predicted"/>
<accession>A0A8S5U1G4</accession>
<name>A0A8S5U1G4_9CAUD</name>
<reference evidence="1" key="1">
    <citation type="journal article" date="2021" name="Proc. Natl. Acad. Sci. U.S.A.">
        <title>A Catalog of Tens of Thousands of Viruses from Human Metagenomes Reveals Hidden Associations with Chronic Diseases.</title>
        <authorList>
            <person name="Tisza M.J."/>
            <person name="Buck C.B."/>
        </authorList>
    </citation>
    <scope>NUCLEOTIDE SEQUENCE</scope>
    <source>
        <strain evidence="1">Ctt8434</strain>
    </source>
</reference>
<evidence type="ECO:0000313" key="1">
    <source>
        <dbReference type="EMBL" id="DAF88300.1"/>
    </source>
</evidence>
<protein>
    <submittedName>
        <fullName evidence="1">Uncharacterized protein</fullName>
    </submittedName>
</protein>
<sequence>MNTENNNEYLFNLINILSFIIGVENLNLNDKQIEKLESHLSKQDKQYEEIIRLLKEGGILDGRREQK</sequence>